<proteinExistence type="predicted"/>
<reference evidence="2" key="1">
    <citation type="submission" date="2023-03" db="EMBL/GenBank/DDBJ databases">
        <title>Massive genome expansion in bonnet fungi (Mycena s.s.) driven by repeated elements and novel gene families across ecological guilds.</title>
        <authorList>
            <consortium name="Lawrence Berkeley National Laboratory"/>
            <person name="Harder C.B."/>
            <person name="Miyauchi S."/>
            <person name="Viragh M."/>
            <person name="Kuo A."/>
            <person name="Thoen E."/>
            <person name="Andreopoulos B."/>
            <person name="Lu D."/>
            <person name="Skrede I."/>
            <person name="Drula E."/>
            <person name="Henrissat B."/>
            <person name="Morin E."/>
            <person name="Kohler A."/>
            <person name="Barry K."/>
            <person name="LaButti K."/>
            <person name="Morin E."/>
            <person name="Salamov A."/>
            <person name="Lipzen A."/>
            <person name="Mereny Z."/>
            <person name="Hegedus B."/>
            <person name="Baldrian P."/>
            <person name="Stursova M."/>
            <person name="Weitz H."/>
            <person name="Taylor A."/>
            <person name="Grigoriev I.V."/>
            <person name="Nagy L.G."/>
            <person name="Martin F."/>
            <person name="Kauserud H."/>
        </authorList>
    </citation>
    <scope>NUCLEOTIDE SEQUENCE</scope>
    <source>
        <strain evidence="2">CBHHK182m</strain>
    </source>
</reference>
<accession>A0AAD7NGD2</accession>
<evidence type="ECO:0000313" key="2">
    <source>
        <dbReference type="EMBL" id="KAJ7758751.1"/>
    </source>
</evidence>
<evidence type="ECO:0000313" key="3">
    <source>
        <dbReference type="Proteomes" id="UP001215598"/>
    </source>
</evidence>
<name>A0AAD7NGD2_9AGAR</name>
<dbReference type="EMBL" id="JARKIB010000041">
    <property type="protein sequence ID" value="KAJ7758751.1"/>
    <property type="molecule type" value="Genomic_DNA"/>
</dbReference>
<dbReference type="AlphaFoldDB" id="A0AAD7NGD2"/>
<comment type="caution">
    <text evidence="2">The sequence shown here is derived from an EMBL/GenBank/DDBJ whole genome shotgun (WGS) entry which is preliminary data.</text>
</comment>
<feature type="region of interest" description="Disordered" evidence="1">
    <location>
        <begin position="44"/>
        <end position="81"/>
    </location>
</feature>
<keyword evidence="3" id="KW-1185">Reference proteome</keyword>
<dbReference type="Proteomes" id="UP001215598">
    <property type="component" value="Unassembled WGS sequence"/>
</dbReference>
<evidence type="ECO:0000256" key="1">
    <source>
        <dbReference type="SAM" id="MobiDB-lite"/>
    </source>
</evidence>
<protein>
    <submittedName>
        <fullName evidence="2">Uncharacterized protein</fullName>
    </submittedName>
</protein>
<gene>
    <name evidence="2" type="ORF">B0H16DRAFT_1457276</name>
</gene>
<feature type="compositionally biased region" description="Basic and acidic residues" evidence="1">
    <location>
        <begin position="57"/>
        <end position="81"/>
    </location>
</feature>
<sequence>MRQNVCCVPLHDVRIAQESDELEVLYRDSVIFFTVPAGVIASSSGKAAGSNGVWLSSKRDERREKGRGRREEEVAPRETHPDRVYRKLSLGRTTIASYDGSGTEPLPGRSYLRDNHRACGLHPLCCVECCFRAVACSSLDWDDTAFLFDEGSIEWLPGLPATSTDSSTSPQLRLAAELAQPTLHGESTNSESFMSDPTRPTAVCVSATQTTRAMVPFGTCDLFSVADHARTRFITA</sequence>
<organism evidence="2 3">
    <name type="scientific">Mycena metata</name>
    <dbReference type="NCBI Taxonomy" id="1033252"/>
    <lineage>
        <taxon>Eukaryota</taxon>
        <taxon>Fungi</taxon>
        <taxon>Dikarya</taxon>
        <taxon>Basidiomycota</taxon>
        <taxon>Agaricomycotina</taxon>
        <taxon>Agaricomycetes</taxon>
        <taxon>Agaricomycetidae</taxon>
        <taxon>Agaricales</taxon>
        <taxon>Marasmiineae</taxon>
        <taxon>Mycenaceae</taxon>
        <taxon>Mycena</taxon>
    </lineage>
</organism>